<organism evidence="2 3">
    <name type="scientific">Flagellimonas allohymeniacidonis</name>
    <dbReference type="NCBI Taxonomy" id="2517819"/>
    <lineage>
        <taxon>Bacteria</taxon>
        <taxon>Pseudomonadati</taxon>
        <taxon>Bacteroidota</taxon>
        <taxon>Flavobacteriia</taxon>
        <taxon>Flavobacteriales</taxon>
        <taxon>Flavobacteriaceae</taxon>
        <taxon>Flagellimonas</taxon>
    </lineage>
</organism>
<accession>A0A4Q8QJY3</accession>
<dbReference type="OrthoDB" id="1523802at2"/>
<proteinExistence type="predicted"/>
<name>A0A4Q8QJY3_9FLAO</name>
<feature type="signal peptide" evidence="1">
    <location>
        <begin position="1"/>
        <end position="25"/>
    </location>
</feature>
<evidence type="ECO:0000256" key="1">
    <source>
        <dbReference type="SAM" id="SignalP"/>
    </source>
</evidence>
<dbReference type="Proteomes" id="UP000291981">
    <property type="component" value="Unassembled WGS sequence"/>
</dbReference>
<protein>
    <submittedName>
        <fullName evidence="2">Uncharacterized protein</fullName>
    </submittedName>
</protein>
<dbReference type="AlphaFoldDB" id="A0A4Q8QJY3"/>
<keyword evidence="3" id="KW-1185">Reference proteome</keyword>
<evidence type="ECO:0000313" key="3">
    <source>
        <dbReference type="Proteomes" id="UP000291981"/>
    </source>
</evidence>
<dbReference type="RefSeq" id="WP_130609531.1">
    <property type="nucleotide sequence ID" value="NZ_SGIU01000001.1"/>
</dbReference>
<sequence length="273" mass="31945">MKKNKALTLIVFIFLACASHQQLKAQEDTYIHVEYIKLPTNAWNDYWTQMQEVWKPTYEAMIQKGELKSWKLFWVRFPAGQEIPYDIVNVTFHKDSVGMSNNKVSSFFTSKQEGSTPYAEATINLMNITNTVKTETYQVVEEAHGSFELDSLAKTNQNYQIDFMDSAQEKADAYVRMEAEVFKPMHQVALNDGRLKSWVLCRRTSQDDDAILQRFMIFNQWSSWANWQSAGGLQDFQKVNPSLDQEGFNDIFRRIGHLRQMTKSEMWTIWDEL</sequence>
<gene>
    <name evidence="2" type="ORF">EW142_03150</name>
</gene>
<dbReference type="EMBL" id="SGIU01000001">
    <property type="protein sequence ID" value="TAI48809.1"/>
    <property type="molecule type" value="Genomic_DNA"/>
</dbReference>
<keyword evidence="1" id="KW-0732">Signal</keyword>
<reference evidence="2 3" key="1">
    <citation type="submission" date="2019-02" db="EMBL/GenBank/DDBJ databases">
        <title>Draft genome sequence of Muricauda sp. 176CP4-71.</title>
        <authorList>
            <person name="Park J.-S."/>
        </authorList>
    </citation>
    <scope>NUCLEOTIDE SEQUENCE [LARGE SCALE GENOMIC DNA]</scope>
    <source>
        <strain evidence="2 3">176CP4-71</strain>
    </source>
</reference>
<feature type="chain" id="PRO_5020306595" evidence="1">
    <location>
        <begin position="26"/>
        <end position="273"/>
    </location>
</feature>
<evidence type="ECO:0000313" key="2">
    <source>
        <dbReference type="EMBL" id="TAI48809.1"/>
    </source>
</evidence>
<comment type="caution">
    <text evidence="2">The sequence shown here is derived from an EMBL/GenBank/DDBJ whole genome shotgun (WGS) entry which is preliminary data.</text>
</comment>
<dbReference type="PROSITE" id="PS51257">
    <property type="entry name" value="PROKAR_LIPOPROTEIN"/>
    <property type="match status" value="1"/>
</dbReference>